<sequence>MENPVPVGKRGWEHSHWYGCCVEGYSWKIDQCGQHLVFSSSKVEIIWLGEAEVCVALLHTLSTLPTHPESVPTTALFAVKGSPLEDQKSQIKQLLRTNEALTYLFDVETK</sequence>
<dbReference type="Proteomes" id="UP001603857">
    <property type="component" value="Unassembled WGS sequence"/>
</dbReference>
<name>A0ABD1M0W5_9FABA</name>
<comment type="caution">
    <text evidence="1">The sequence shown here is derived from an EMBL/GenBank/DDBJ whole genome shotgun (WGS) entry which is preliminary data.</text>
</comment>
<evidence type="ECO:0000313" key="2">
    <source>
        <dbReference type="Proteomes" id="UP001603857"/>
    </source>
</evidence>
<proteinExistence type="predicted"/>
<accession>A0ABD1M0W5</accession>
<dbReference type="EMBL" id="JBGMDY010000007">
    <property type="protein sequence ID" value="KAL2329208.1"/>
    <property type="molecule type" value="Genomic_DNA"/>
</dbReference>
<keyword evidence="2" id="KW-1185">Reference proteome</keyword>
<reference evidence="1 2" key="1">
    <citation type="submission" date="2024-08" db="EMBL/GenBank/DDBJ databases">
        <title>Insights into the chromosomal genome structure of Flemingia macrophylla.</title>
        <authorList>
            <person name="Ding Y."/>
            <person name="Zhao Y."/>
            <person name="Bi W."/>
            <person name="Wu M."/>
            <person name="Zhao G."/>
            <person name="Gong Y."/>
            <person name="Li W."/>
            <person name="Zhang P."/>
        </authorList>
    </citation>
    <scope>NUCLEOTIDE SEQUENCE [LARGE SCALE GENOMIC DNA]</scope>
    <source>
        <strain evidence="1">DYQJB</strain>
        <tissue evidence="1">Leaf</tissue>
    </source>
</reference>
<protein>
    <submittedName>
        <fullName evidence="1">Uncharacterized protein</fullName>
    </submittedName>
</protein>
<gene>
    <name evidence="1" type="ORF">Fmac_022635</name>
</gene>
<dbReference type="Gene3D" id="3.20.20.70">
    <property type="entry name" value="Aldolase class I"/>
    <property type="match status" value="1"/>
</dbReference>
<evidence type="ECO:0000313" key="1">
    <source>
        <dbReference type="EMBL" id="KAL2329208.1"/>
    </source>
</evidence>
<dbReference type="AlphaFoldDB" id="A0ABD1M0W5"/>
<organism evidence="1 2">
    <name type="scientific">Flemingia macrophylla</name>
    <dbReference type="NCBI Taxonomy" id="520843"/>
    <lineage>
        <taxon>Eukaryota</taxon>
        <taxon>Viridiplantae</taxon>
        <taxon>Streptophyta</taxon>
        <taxon>Embryophyta</taxon>
        <taxon>Tracheophyta</taxon>
        <taxon>Spermatophyta</taxon>
        <taxon>Magnoliopsida</taxon>
        <taxon>eudicotyledons</taxon>
        <taxon>Gunneridae</taxon>
        <taxon>Pentapetalae</taxon>
        <taxon>rosids</taxon>
        <taxon>fabids</taxon>
        <taxon>Fabales</taxon>
        <taxon>Fabaceae</taxon>
        <taxon>Papilionoideae</taxon>
        <taxon>50 kb inversion clade</taxon>
        <taxon>NPAAA clade</taxon>
        <taxon>indigoferoid/millettioid clade</taxon>
        <taxon>Phaseoleae</taxon>
        <taxon>Flemingia</taxon>
    </lineage>
</organism>
<dbReference type="InterPro" id="IPR013785">
    <property type="entry name" value="Aldolase_TIM"/>
</dbReference>